<reference evidence="2 3" key="1">
    <citation type="journal article" date="2013" name="Nature">
        <title>The genomes of four tapeworm species reveal adaptations to parasitism.</title>
        <authorList>
            <person name="Tsai I.J."/>
            <person name="Zarowiecki M."/>
            <person name="Holroyd N."/>
            <person name="Garciarrubio A."/>
            <person name="Sanchez-Flores A."/>
            <person name="Brooks K.L."/>
            <person name="Tracey A."/>
            <person name="Bobes R.J."/>
            <person name="Fragoso G."/>
            <person name="Sciutto E."/>
            <person name="Aslett M."/>
            <person name="Beasley H."/>
            <person name="Bennett H.M."/>
            <person name="Cai J."/>
            <person name="Camicia F."/>
            <person name="Clark R."/>
            <person name="Cucher M."/>
            <person name="De Silva N."/>
            <person name="Day T.A."/>
            <person name="Deplazes P."/>
            <person name="Estrada K."/>
            <person name="Fernandez C."/>
            <person name="Holland P.W."/>
            <person name="Hou J."/>
            <person name="Hu S."/>
            <person name="Huckvale T."/>
            <person name="Hung S.S."/>
            <person name="Kamenetzky L."/>
            <person name="Keane J.A."/>
            <person name="Kiss F."/>
            <person name="Koziol U."/>
            <person name="Lambert O."/>
            <person name="Liu K."/>
            <person name="Luo X."/>
            <person name="Luo Y."/>
            <person name="Macchiaroli N."/>
            <person name="Nichol S."/>
            <person name="Paps J."/>
            <person name="Parkinson J."/>
            <person name="Pouchkina-Stantcheva N."/>
            <person name="Riddiford N."/>
            <person name="Rosenzvit M."/>
            <person name="Salinas G."/>
            <person name="Wasmuth J.D."/>
            <person name="Zamanian M."/>
            <person name="Zheng Y."/>
            <person name="Cai X."/>
            <person name="Soberon X."/>
            <person name="Olson P.D."/>
            <person name="Laclette J.P."/>
            <person name="Brehm K."/>
            <person name="Berriman M."/>
            <person name="Garciarrubio A."/>
            <person name="Bobes R.J."/>
            <person name="Fragoso G."/>
            <person name="Sanchez-Flores A."/>
            <person name="Estrada K."/>
            <person name="Cevallos M.A."/>
            <person name="Morett E."/>
            <person name="Gonzalez V."/>
            <person name="Portillo T."/>
            <person name="Ochoa-Leyva A."/>
            <person name="Jose M.V."/>
            <person name="Sciutto E."/>
            <person name="Landa A."/>
            <person name="Jimenez L."/>
            <person name="Valdes V."/>
            <person name="Carrero J.C."/>
            <person name="Larralde C."/>
            <person name="Morales-Montor J."/>
            <person name="Limon-Lason J."/>
            <person name="Soberon X."/>
            <person name="Laclette J.P."/>
        </authorList>
    </citation>
    <scope>NUCLEOTIDE SEQUENCE [LARGE SCALE GENOMIC DNA]</scope>
</reference>
<organism evidence="2">
    <name type="scientific">Echinococcus granulosus</name>
    <name type="common">Hydatid tapeworm</name>
    <dbReference type="NCBI Taxonomy" id="6210"/>
    <lineage>
        <taxon>Eukaryota</taxon>
        <taxon>Metazoa</taxon>
        <taxon>Spiralia</taxon>
        <taxon>Lophotrochozoa</taxon>
        <taxon>Platyhelminthes</taxon>
        <taxon>Cestoda</taxon>
        <taxon>Eucestoda</taxon>
        <taxon>Cyclophyllidea</taxon>
        <taxon>Taeniidae</taxon>
        <taxon>Echinococcus</taxon>
        <taxon>Echinococcus granulosus group</taxon>
    </lineage>
</organism>
<evidence type="ECO:0000313" key="2">
    <source>
        <dbReference type="EMBL" id="CDS21134.1"/>
    </source>
</evidence>
<feature type="region of interest" description="Disordered" evidence="1">
    <location>
        <begin position="1"/>
        <end position="143"/>
    </location>
</feature>
<protein>
    <submittedName>
        <fullName evidence="2 4">rRNA promoter binding protein</fullName>
    </submittedName>
</protein>
<feature type="compositionally biased region" description="Polar residues" evidence="1">
    <location>
        <begin position="1"/>
        <end position="10"/>
    </location>
</feature>
<sequence length="288" mass="32370">MYRPSQTPRLTMSPDRVARRTHTPTDNTTVHLPPVHPQERQQQQQTMASRLRPKMPTREREPTRRHVLLVGCLASNKHPDATRPASSSAERCTTRQQAAEQQQHRQPTNRPINRGARAAGSAHGSPYSPPAKGWAQLHAPHPPTTATTAVEAVVQQLASSSISQLQAERARLFPQPVRLSPQSQSFSRGYGSSMPTSLTYIILVPEALHLGDLMRIWVRPATKITLPPSDFQGPTRAFRTPQERWCFTEVIPLSPDNPIPGVTTVLQRKENSPRNSCRRLRVRLRYRA</sequence>
<evidence type="ECO:0000313" key="3">
    <source>
        <dbReference type="Proteomes" id="UP000492820"/>
    </source>
</evidence>
<gene>
    <name evidence="2" type="ORF">EgrG_002000000</name>
</gene>
<reference evidence="2" key="2">
    <citation type="submission" date="2014-06" db="EMBL/GenBank/DDBJ databases">
        <authorList>
            <person name="Aslett M."/>
        </authorList>
    </citation>
    <scope>NUCLEOTIDE SEQUENCE</scope>
</reference>
<name>A0A068WLY4_ECHGR</name>
<feature type="compositionally biased region" description="Low complexity" evidence="1">
    <location>
        <begin position="95"/>
        <end position="106"/>
    </location>
</feature>
<feature type="compositionally biased region" description="Low complexity" evidence="1">
    <location>
        <begin position="114"/>
        <end position="125"/>
    </location>
</feature>
<evidence type="ECO:0000256" key="1">
    <source>
        <dbReference type="SAM" id="MobiDB-lite"/>
    </source>
</evidence>
<reference evidence="4" key="3">
    <citation type="submission" date="2020-10" db="UniProtKB">
        <authorList>
            <consortium name="WormBaseParasite"/>
        </authorList>
    </citation>
    <scope>IDENTIFICATION</scope>
</reference>
<dbReference type="Proteomes" id="UP000492820">
    <property type="component" value="Unassembled WGS sequence"/>
</dbReference>
<proteinExistence type="predicted"/>
<accession>A0A068WLY4</accession>
<dbReference type="AlphaFoldDB" id="A0A068WLY4"/>
<dbReference type="EMBL" id="LK028582">
    <property type="protein sequence ID" value="CDS21134.1"/>
    <property type="molecule type" value="Genomic_DNA"/>
</dbReference>
<dbReference type="OrthoDB" id="6276423at2759"/>
<dbReference type="WBParaSite" id="EgrG_002000000">
    <property type="protein sequence ID" value="EgrG_002000000"/>
    <property type="gene ID" value="EgrG_002000000"/>
</dbReference>
<evidence type="ECO:0000313" key="4">
    <source>
        <dbReference type="WBParaSite" id="EgrG_002000000"/>
    </source>
</evidence>